<evidence type="ECO:0000256" key="17">
    <source>
        <dbReference type="HAMAP-Rule" id="MF_01965"/>
    </source>
</evidence>
<comment type="caution">
    <text evidence="22">The sequence shown here is derived from an EMBL/GenBank/DDBJ whole genome shotgun (WGS) entry which is preliminary data.</text>
</comment>
<dbReference type="InterPro" id="IPR004443">
    <property type="entry name" value="YjeF_N_dom"/>
</dbReference>
<keyword evidence="8 17" id="KW-0521">NADP</keyword>
<proteinExistence type="inferred from homology"/>
<sequence>MGTLSMQNPQSVPQPPAGLPLWRVAQIQSLEPQLARQVGLDLYGLMCRAGQALFEHLTHHWPQASRIWIFCGAGNNGGDGYVLARLLLEAGYRVTVCGLGGPAAKLPAHQAWLQWRQLGPVLTLADLPASAPDLVVDALLGIGPSQPLRGPVLAHIAAINGLGVPVLAVDVPSGLHADTGQPLGAVVRASHTLSFIGHKRGLVTGESAEWVGRLVLAPLGLPELTDFAAPEGGLLDYSLLNEYLRRRPRHLHKGDCGRVLLCGGGPGMPGALRLASEAALRAGAGLVRASSVTANLPLLAAGRPELMLSDAESPDWRWPTVTVFGPGLGQSSWAERQFAGWLAAEVPSVVDADGLNWLARSPQHRDNWILTPHPGEAARLLGCTTAQVSGDRFAAVRALQARFGGVVLLKGPGTLVCDGSQVWVCQGGNPGMASGGMGDLLAGLIAALWAQGLTQSLATLLGVCLHGAAGDLAAHQGERGMLASDLLPFIRQLVNPQERRDDNEDHRTPGL</sequence>
<dbReference type="SUPFAM" id="SSF53613">
    <property type="entry name" value="Ribokinase-like"/>
    <property type="match status" value="1"/>
</dbReference>
<keyword evidence="9 18" id="KW-0630">Potassium</keyword>
<evidence type="ECO:0000313" key="23">
    <source>
        <dbReference type="Proteomes" id="UP001501321"/>
    </source>
</evidence>
<dbReference type="Pfam" id="PF03853">
    <property type="entry name" value="YjeF_N"/>
    <property type="match status" value="1"/>
</dbReference>
<dbReference type="InterPro" id="IPR000631">
    <property type="entry name" value="CARKD"/>
</dbReference>
<feature type="binding site" evidence="18">
    <location>
        <begin position="141"/>
        <end position="147"/>
    </location>
    <ligand>
        <name>(6S)-NADPHX</name>
        <dbReference type="ChEBI" id="CHEBI:64076"/>
    </ligand>
</feature>
<comment type="similarity">
    <text evidence="17">Belongs to the NnrD/CARKD family.</text>
</comment>
<dbReference type="HAMAP" id="MF_01966">
    <property type="entry name" value="NADHX_epimerase"/>
    <property type="match status" value="1"/>
</dbReference>
<evidence type="ECO:0000313" key="22">
    <source>
        <dbReference type="EMBL" id="GAA4499627.1"/>
    </source>
</evidence>
<keyword evidence="11 18" id="KW-0413">Isomerase</keyword>
<evidence type="ECO:0000256" key="5">
    <source>
        <dbReference type="ARBA" id="ARBA00022723"/>
    </source>
</evidence>
<keyword evidence="7 17" id="KW-0067">ATP-binding</keyword>
<keyword evidence="10 17" id="KW-0520">NAD</keyword>
<comment type="similarity">
    <text evidence="3 19">In the N-terminal section; belongs to the NnrE/AIBP family.</text>
</comment>
<evidence type="ECO:0000256" key="12">
    <source>
        <dbReference type="ARBA" id="ARBA00023239"/>
    </source>
</evidence>
<evidence type="ECO:0000256" key="14">
    <source>
        <dbReference type="ARBA" id="ARBA00025153"/>
    </source>
</evidence>
<evidence type="ECO:0000256" key="6">
    <source>
        <dbReference type="ARBA" id="ARBA00022741"/>
    </source>
</evidence>
<dbReference type="SUPFAM" id="SSF64153">
    <property type="entry name" value="YjeF N-terminal domain-like"/>
    <property type="match status" value="1"/>
</dbReference>
<comment type="catalytic activity">
    <reaction evidence="16 17 19">
        <text>(6S)-NADPHX + ADP = AMP + phosphate + NADPH + H(+)</text>
        <dbReference type="Rhea" id="RHEA:32235"/>
        <dbReference type="ChEBI" id="CHEBI:15378"/>
        <dbReference type="ChEBI" id="CHEBI:43474"/>
        <dbReference type="ChEBI" id="CHEBI:57783"/>
        <dbReference type="ChEBI" id="CHEBI:64076"/>
        <dbReference type="ChEBI" id="CHEBI:456215"/>
        <dbReference type="ChEBI" id="CHEBI:456216"/>
        <dbReference type="EC" id="4.2.1.136"/>
    </reaction>
</comment>
<accession>A0ABP8QA28</accession>
<comment type="caution">
    <text evidence="18">Lacks conserved residue(s) required for the propagation of feature annotation.</text>
</comment>
<keyword evidence="5 18" id="KW-0479">Metal-binding</keyword>
<gene>
    <name evidence="17" type="primary">nnrD</name>
    <name evidence="18" type="synonym">nnrE</name>
    <name evidence="22" type="ORF">GCM10023095_20090</name>
</gene>
<comment type="catalytic activity">
    <reaction evidence="1 18 19">
        <text>(6R)-NADHX = (6S)-NADHX</text>
        <dbReference type="Rhea" id="RHEA:32215"/>
        <dbReference type="ChEBI" id="CHEBI:64074"/>
        <dbReference type="ChEBI" id="CHEBI:64075"/>
        <dbReference type="EC" id="5.1.99.6"/>
    </reaction>
</comment>
<reference evidence="23" key="1">
    <citation type="journal article" date="2019" name="Int. J. Syst. Evol. Microbiol.">
        <title>The Global Catalogue of Microorganisms (GCM) 10K type strain sequencing project: providing services to taxonomists for standard genome sequencing and annotation.</title>
        <authorList>
            <consortium name="The Broad Institute Genomics Platform"/>
            <consortium name="The Broad Institute Genome Sequencing Center for Infectious Disease"/>
            <person name="Wu L."/>
            <person name="Ma J."/>
        </authorList>
    </citation>
    <scope>NUCLEOTIDE SEQUENCE [LARGE SCALE GENOMIC DNA]</scope>
    <source>
        <strain evidence="23">JCM 32226</strain>
    </source>
</reference>
<feature type="binding site" evidence="18">
    <location>
        <begin position="75"/>
        <end position="79"/>
    </location>
    <ligand>
        <name>(6S)-NADPHX</name>
        <dbReference type="ChEBI" id="CHEBI:64076"/>
    </ligand>
</feature>
<protein>
    <recommendedName>
        <fullName evidence="19">Bifunctional NAD(P)H-hydrate repair enzyme</fullName>
    </recommendedName>
    <alternativeName>
        <fullName evidence="19">Nicotinamide nucleotide repair protein</fullName>
    </alternativeName>
    <domain>
        <recommendedName>
            <fullName evidence="19">ADP-dependent (S)-NAD(P)H-hydrate dehydratase</fullName>
            <ecNumber evidence="19">4.2.1.136</ecNumber>
        </recommendedName>
        <alternativeName>
            <fullName evidence="19">ADP-dependent NAD(P)HX dehydratase</fullName>
        </alternativeName>
    </domain>
    <domain>
        <recommendedName>
            <fullName evidence="19">NAD(P)H-hydrate epimerase</fullName>
            <ecNumber evidence="19">5.1.99.6</ecNumber>
        </recommendedName>
    </domain>
</protein>
<dbReference type="NCBIfam" id="TIGR00196">
    <property type="entry name" value="yjeF_cterm"/>
    <property type="match status" value="1"/>
</dbReference>
<feature type="domain" description="YjeF C-terminal" evidence="20">
    <location>
        <begin position="236"/>
        <end position="497"/>
    </location>
</feature>
<dbReference type="NCBIfam" id="TIGR00197">
    <property type="entry name" value="yjeF_nterm"/>
    <property type="match status" value="1"/>
</dbReference>
<dbReference type="PANTHER" id="PTHR12592:SF0">
    <property type="entry name" value="ATP-DEPENDENT (S)-NAD(P)H-HYDRATE DEHYDRATASE"/>
    <property type="match status" value="1"/>
</dbReference>
<dbReference type="InterPro" id="IPR036652">
    <property type="entry name" value="YjeF_N_dom_sf"/>
</dbReference>
<evidence type="ECO:0000256" key="19">
    <source>
        <dbReference type="PIRNR" id="PIRNR017184"/>
    </source>
</evidence>
<dbReference type="Proteomes" id="UP001501321">
    <property type="component" value="Unassembled WGS sequence"/>
</dbReference>
<evidence type="ECO:0000256" key="10">
    <source>
        <dbReference type="ARBA" id="ARBA00023027"/>
    </source>
</evidence>
<feature type="domain" description="YjeF N-terminal" evidence="21">
    <location>
        <begin position="27"/>
        <end position="227"/>
    </location>
</feature>
<feature type="binding site" evidence="18">
    <location>
        <position position="173"/>
    </location>
    <ligand>
        <name>K(+)</name>
        <dbReference type="ChEBI" id="CHEBI:29103"/>
    </ligand>
</feature>
<dbReference type="EC" id="5.1.99.6" evidence="19"/>
<comment type="function">
    <text evidence="14 19">Bifunctional enzyme that catalyzes the epimerization of the S- and R-forms of NAD(P)HX and the dehydration of the S-form of NAD(P)HX at the expense of ADP, which is converted to AMP. This allows the repair of both epimers of NAD(P)HX, a damaged form of NAD(P)H that is a result of enzymatic or heat-dependent hydration.</text>
</comment>
<evidence type="ECO:0000256" key="13">
    <source>
        <dbReference type="ARBA" id="ARBA00023268"/>
    </source>
</evidence>
<dbReference type="EC" id="4.2.1.136" evidence="19"/>
<dbReference type="PIRSF" id="PIRSF017184">
    <property type="entry name" value="Nnr"/>
    <property type="match status" value="1"/>
</dbReference>
<name>A0ABP8QA28_9GAMM</name>
<evidence type="ECO:0000256" key="1">
    <source>
        <dbReference type="ARBA" id="ARBA00000013"/>
    </source>
</evidence>
<evidence type="ECO:0000259" key="21">
    <source>
        <dbReference type="PROSITE" id="PS51385"/>
    </source>
</evidence>
<comment type="catalytic activity">
    <reaction evidence="2 18 19">
        <text>(6R)-NADPHX = (6S)-NADPHX</text>
        <dbReference type="Rhea" id="RHEA:32227"/>
        <dbReference type="ChEBI" id="CHEBI:64076"/>
        <dbReference type="ChEBI" id="CHEBI:64077"/>
        <dbReference type="EC" id="5.1.99.6"/>
    </reaction>
</comment>
<keyword evidence="13" id="KW-0511">Multifunctional enzyme</keyword>
<dbReference type="Pfam" id="PF01256">
    <property type="entry name" value="Carb_kinase"/>
    <property type="match status" value="1"/>
</dbReference>
<evidence type="ECO:0000256" key="16">
    <source>
        <dbReference type="ARBA" id="ARBA00049209"/>
    </source>
</evidence>
<evidence type="ECO:0000256" key="7">
    <source>
        <dbReference type="ARBA" id="ARBA00022840"/>
    </source>
</evidence>
<comment type="cofactor">
    <cofactor evidence="17">
        <name>Mg(2+)</name>
        <dbReference type="ChEBI" id="CHEBI:18420"/>
    </cofactor>
</comment>
<dbReference type="Gene3D" id="3.40.1190.20">
    <property type="match status" value="1"/>
</dbReference>
<evidence type="ECO:0000256" key="3">
    <source>
        <dbReference type="ARBA" id="ARBA00006001"/>
    </source>
</evidence>
<feature type="binding site" evidence="17">
    <location>
        <position position="438"/>
    </location>
    <ligand>
        <name>AMP</name>
        <dbReference type="ChEBI" id="CHEBI:456215"/>
    </ligand>
</feature>
<dbReference type="Gene3D" id="3.40.50.10260">
    <property type="entry name" value="YjeF N-terminal domain"/>
    <property type="match status" value="1"/>
</dbReference>
<keyword evidence="12 17" id="KW-0456">Lyase</keyword>
<dbReference type="EMBL" id="BAABFC010000012">
    <property type="protein sequence ID" value="GAA4499627.1"/>
    <property type="molecule type" value="Genomic_DNA"/>
</dbReference>
<feature type="binding site" evidence="17">
    <location>
        <position position="327"/>
    </location>
    <ligand>
        <name>(6S)-NADPHX</name>
        <dbReference type="ChEBI" id="CHEBI:64076"/>
    </ligand>
</feature>
<feature type="binding site" evidence="17">
    <location>
        <position position="373"/>
    </location>
    <ligand>
        <name>(6S)-NADPHX</name>
        <dbReference type="ChEBI" id="CHEBI:64076"/>
    </ligand>
</feature>
<evidence type="ECO:0000256" key="15">
    <source>
        <dbReference type="ARBA" id="ARBA00048238"/>
    </source>
</evidence>
<comment type="cofactor">
    <cofactor evidence="18 19">
        <name>K(+)</name>
        <dbReference type="ChEBI" id="CHEBI:29103"/>
    </cofactor>
    <text evidence="18 19">Binds 1 potassium ion per subunit.</text>
</comment>
<evidence type="ECO:0000256" key="2">
    <source>
        <dbReference type="ARBA" id="ARBA00000909"/>
    </source>
</evidence>
<dbReference type="RefSeq" id="WP_345012617.1">
    <property type="nucleotide sequence ID" value="NZ_BAABFC010000012.1"/>
</dbReference>
<dbReference type="PROSITE" id="PS51385">
    <property type="entry name" value="YJEF_N"/>
    <property type="match status" value="1"/>
</dbReference>
<organism evidence="22 23">
    <name type="scientific">Pseudaeromonas paramecii</name>
    <dbReference type="NCBI Taxonomy" id="2138166"/>
    <lineage>
        <taxon>Bacteria</taxon>
        <taxon>Pseudomonadati</taxon>
        <taxon>Pseudomonadota</taxon>
        <taxon>Gammaproteobacteria</taxon>
        <taxon>Aeromonadales</taxon>
        <taxon>Aeromonadaceae</taxon>
        <taxon>Pseudaeromonas</taxon>
    </lineage>
</organism>
<evidence type="ECO:0000256" key="9">
    <source>
        <dbReference type="ARBA" id="ARBA00022958"/>
    </source>
</evidence>
<feature type="binding site" evidence="18">
    <location>
        <position position="137"/>
    </location>
    <ligand>
        <name>K(+)</name>
        <dbReference type="ChEBI" id="CHEBI:29103"/>
    </ligand>
</feature>
<dbReference type="PROSITE" id="PS51383">
    <property type="entry name" value="YJEF_C_3"/>
    <property type="match status" value="1"/>
</dbReference>
<evidence type="ECO:0000256" key="8">
    <source>
        <dbReference type="ARBA" id="ARBA00022857"/>
    </source>
</evidence>
<comment type="subunit">
    <text evidence="17">Homotetramer.</text>
</comment>
<comment type="catalytic activity">
    <reaction evidence="15 17 19">
        <text>(6S)-NADHX + ADP = AMP + phosphate + NADH + H(+)</text>
        <dbReference type="Rhea" id="RHEA:32223"/>
        <dbReference type="ChEBI" id="CHEBI:15378"/>
        <dbReference type="ChEBI" id="CHEBI:43474"/>
        <dbReference type="ChEBI" id="CHEBI:57945"/>
        <dbReference type="ChEBI" id="CHEBI:64074"/>
        <dbReference type="ChEBI" id="CHEBI:456215"/>
        <dbReference type="ChEBI" id="CHEBI:456216"/>
        <dbReference type="EC" id="4.2.1.136"/>
    </reaction>
</comment>
<dbReference type="HAMAP" id="MF_01965">
    <property type="entry name" value="NADHX_dehydratase"/>
    <property type="match status" value="1"/>
</dbReference>
<dbReference type="PANTHER" id="PTHR12592">
    <property type="entry name" value="ATP-DEPENDENT (S)-NAD(P)H-HYDRATE DEHYDRATASE FAMILY MEMBER"/>
    <property type="match status" value="1"/>
</dbReference>
<dbReference type="CDD" id="cd01171">
    <property type="entry name" value="YXKO-related"/>
    <property type="match status" value="1"/>
</dbReference>
<dbReference type="InterPro" id="IPR029056">
    <property type="entry name" value="Ribokinase-like"/>
</dbReference>
<keyword evidence="23" id="KW-1185">Reference proteome</keyword>
<keyword evidence="6 17" id="KW-0547">Nucleotide-binding</keyword>
<evidence type="ECO:0000259" key="20">
    <source>
        <dbReference type="PROSITE" id="PS51383"/>
    </source>
</evidence>
<evidence type="ECO:0000256" key="18">
    <source>
        <dbReference type="HAMAP-Rule" id="MF_01966"/>
    </source>
</evidence>
<dbReference type="InterPro" id="IPR030677">
    <property type="entry name" value="Nnr"/>
</dbReference>
<feature type="binding site" evidence="17">
    <location>
        <position position="271"/>
    </location>
    <ligand>
        <name>(6S)-NADPHX</name>
        <dbReference type="ChEBI" id="CHEBI:64076"/>
    </ligand>
</feature>
<feature type="binding site" evidence="18">
    <location>
        <position position="76"/>
    </location>
    <ligand>
        <name>K(+)</name>
        <dbReference type="ChEBI" id="CHEBI:29103"/>
    </ligand>
</feature>
<comment type="function">
    <text evidence="18">Catalyzes the epimerization of the S- and R-forms of NAD(P)HX, a damaged form of NAD(P)H that is a result of enzymatic or heat-dependent hydration. This is a prerequisite for the S-specific NAD(P)H-hydrate dehydratase to allow the repair of both epimers of NAD(P)HX.</text>
</comment>
<comment type="similarity">
    <text evidence="4 19">In the C-terminal section; belongs to the NnrD/CARKD family.</text>
</comment>
<comment type="function">
    <text evidence="17">Catalyzes the dehydration of the S-form of NAD(P)HX at the expense of ADP, which is converted to AMP. Together with NAD(P)HX epimerase, which catalyzes the epimerization of the S- and R-forms, the enzyme allows the repair of both epimers of NAD(P)HX, a damaged form of NAD(P)H that is a result of enzymatic or heat-dependent hydration.</text>
</comment>
<feature type="binding site" evidence="18">
    <location>
        <position position="170"/>
    </location>
    <ligand>
        <name>(6S)-NADPHX</name>
        <dbReference type="ChEBI" id="CHEBI:64076"/>
    </ligand>
</feature>
<evidence type="ECO:0000256" key="11">
    <source>
        <dbReference type="ARBA" id="ARBA00023235"/>
    </source>
</evidence>
<comment type="similarity">
    <text evidence="18">Belongs to the NnrE/AIBP family.</text>
</comment>
<evidence type="ECO:0000256" key="4">
    <source>
        <dbReference type="ARBA" id="ARBA00009524"/>
    </source>
</evidence>
<feature type="binding site" evidence="17">
    <location>
        <begin position="410"/>
        <end position="414"/>
    </location>
    <ligand>
        <name>AMP</name>
        <dbReference type="ChEBI" id="CHEBI:456215"/>
    </ligand>
</feature>
<feature type="binding site" evidence="17">
    <location>
        <position position="439"/>
    </location>
    <ligand>
        <name>(6S)-NADPHX</name>
        <dbReference type="ChEBI" id="CHEBI:64076"/>
    </ligand>
</feature>